<dbReference type="KEGG" id="swp:swp_1095"/>
<name>B8CJD3_SHEPW</name>
<evidence type="ECO:0000313" key="2">
    <source>
        <dbReference type="EMBL" id="ACJ27895.1"/>
    </source>
</evidence>
<dbReference type="AlphaFoldDB" id="B8CJD3"/>
<organism evidence="2 3">
    <name type="scientific">Shewanella piezotolerans (strain WP3 / JCM 13877)</name>
    <dbReference type="NCBI Taxonomy" id="225849"/>
    <lineage>
        <taxon>Bacteria</taxon>
        <taxon>Pseudomonadati</taxon>
        <taxon>Pseudomonadota</taxon>
        <taxon>Gammaproteobacteria</taxon>
        <taxon>Alteromonadales</taxon>
        <taxon>Shewanellaceae</taxon>
        <taxon>Shewanella</taxon>
    </lineage>
</organism>
<evidence type="ECO:0000256" key="1">
    <source>
        <dbReference type="SAM" id="Phobius"/>
    </source>
</evidence>
<gene>
    <name evidence="2" type="ordered locus">swp_1095</name>
</gene>
<keyword evidence="1" id="KW-0812">Transmembrane</keyword>
<proteinExistence type="predicted"/>
<reference evidence="2 3" key="1">
    <citation type="journal article" date="2008" name="PLoS ONE">
        <title>Environmental adaptation: genomic analysis of the piezotolerant and psychrotolerant deep-sea iron reducing bacterium Shewanella piezotolerans WP3.</title>
        <authorList>
            <person name="Wang F."/>
            <person name="Wang J."/>
            <person name="Jian H."/>
            <person name="Zhang B."/>
            <person name="Li S."/>
            <person name="Wang F."/>
            <person name="Zeng X."/>
            <person name="Gao L."/>
            <person name="Bartlett D.H."/>
            <person name="Yu J."/>
            <person name="Hu S."/>
            <person name="Xiao X."/>
        </authorList>
    </citation>
    <scope>NUCLEOTIDE SEQUENCE [LARGE SCALE GENOMIC DNA]</scope>
    <source>
        <strain evidence="3">WP3 / JCM 13877</strain>
    </source>
</reference>
<sequence length="43" mass="4748">MLKQGRWSIKQLLAVGSVSIFILLAVDIALTHFVSNTKLANLH</sequence>
<dbReference type="RefSeq" id="WP_020911273.1">
    <property type="nucleotide sequence ID" value="NC_011566.1"/>
</dbReference>
<feature type="transmembrane region" description="Helical" evidence="1">
    <location>
        <begin position="12"/>
        <end position="34"/>
    </location>
</feature>
<dbReference type="HOGENOM" id="CLU_3239547_0_0_6"/>
<keyword evidence="3" id="KW-1185">Reference proteome</keyword>
<evidence type="ECO:0000313" key="3">
    <source>
        <dbReference type="Proteomes" id="UP000000753"/>
    </source>
</evidence>
<protein>
    <submittedName>
        <fullName evidence="2">Uncharacterized protein</fullName>
    </submittedName>
</protein>
<keyword evidence="1" id="KW-1133">Transmembrane helix</keyword>
<dbReference type="EMBL" id="CP000472">
    <property type="protein sequence ID" value="ACJ27895.1"/>
    <property type="molecule type" value="Genomic_DNA"/>
</dbReference>
<keyword evidence="1" id="KW-0472">Membrane</keyword>
<accession>B8CJD3</accession>
<dbReference type="Proteomes" id="UP000000753">
    <property type="component" value="Chromosome"/>
</dbReference>